<feature type="compositionally biased region" description="Basic and acidic residues" evidence="1">
    <location>
        <begin position="81"/>
        <end position="100"/>
    </location>
</feature>
<feature type="compositionally biased region" description="Gly residues" evidence="1">
    <location>
        <begin position="59"/>
        <end position="71"/>
    </location>
</feature>
<feature type="region of interest" description="Disordered" evidence="1">
    <location>
        <begin position="39"/>
        <end position="100"/>
    </location>
</feature>
<organism evidence="2 3">
    <name type="scientific">Imshaugia aleurites</name>
    <dbReference type="NCBI Taxonomy" id="172621"/>
    <lineage>
        <taxon>Eukaryota</taxon>
        <taxon>Fungi</taxon>
        <taxon>Dikarya</taxon>
        <taxon>Ascomycota</taxon>
        <taxon>Pezizomycotina</taxon>
        <taxon>Lecanoromycetes</taxon>
        <taxon>OSLEUM clade</taxon>
        <taxon>Lecanoromycetidae</taxon>
        <taxon>Lecanorales</taxon>
        <taxon>Lecanorineae</taxon>
        <taxon>Parmeliaceae</taxon>
        <taxon>Imshaugia</taxon>
    </lineage>
</organism>
<gene>
    <name evidence="2" type="ORF">IMSHALPRED_010147</name>
</gene>
<reference evidence="2" key="1">
    <citation type="submission" date="2021-03" db="EMBL/GenBank/DDBJ databases">
        <authorList>
            <person name="Tagirdzhanova G."/>
        </authorList>
    </citation>
    <scope>NUCLEOTIDE SEQUENCE</scope>
</reference>
<feature type="compositionally biased region" description="Basic and acidic residues" evidence="1">
    <location>
        <begin position="47"/>
        <end position="58"/>
    </location>
</feature>
<dbReference type="AlphaFoldDB" id="A0A8H3G3P2"/>
<sequence length="100" mass="10985">MVESGAMQVENTIGPRKDDYMMRFGDYEVARDIKMRLGGRGRPNRALLHESGAERGAGRPEGGVGGTGGTGALPPQRKCRREGSPRVKFGRRGEKRSLWL</sequence>
<proteinExistence type="predicted"/>
<dbReference type="EMBL" id="CAJPDT010000082">
    <property type="protein sequence ID" value="CAF9935220.1"/>
    <property type="molecule type" value="Genomic_DNA"/>
</dbReference>
<name>A0A8H3G3P2_9LECA</name>
<evidence type="ECO:0000256" key="1">
    <source>
        <dbReference type="SAM" id="MobiDB-lite"/>
    </source>
</evidence>
<protein>
    <submittedName>
        <fullName evidence="2">Uncharacterized protein</fullName>
    </submittedName>
</protein>
<keyword evidence="3" id="KW-1185">Reference proteome</keyword>
<accession>A0A8H3G3P2</accession>
<comment type="caution">
    <text evidence="2">The sequence shown here is derived from an EMBL/GenBank/DDBJ whole genome shotgun (WGS) entry which is preliminary data.</text>
</comment>
<dbReference type="Proteomes" id="UP000664534">
    <property type="component" value="Unassembled WGS sequence"/>
</dbReference>
<evidence type="ECO:0000313" key="2">
    <source>
        <dbReference type="EMBL" id="CAF9935220.1"/>
    </source>
</evidence>
<evidence type="ECO:0000313" key="3">
    <source>
        <dbReference type="Proteomes" id="UP000664534"/>
    </source>
</evidence>